<dbReference type="GO" id="GO:0016020">
    <property type="term" value="C:membrane"/>
    <property type="evidence" value="ECO:0007669"/>
    <property type="project" value="InterPro"/>
</dbReference>
<dbReference type="EMBL" id="JAVDYB010000001">
    <property type="protein sequence ID" value="MDR7276408.1"/>
    <property type="molecule type" value="Genomic_DNA"/>
</dbReference>
<dbReference type="GO" id="GO:0000155">
    <property type="term" value="F:phosphorelay sensor kinase activity"/>
    <property type="evidence" value="ECO:0007669"/>
    <property type="project" value="InterPro"/>
</dbReference>
<dbReference type="InterPro" id="IPR036890">
    <property type="entry name" value="HATPase_C_sf"/>
</dbReference>
<dbReference type="SUPFAM" id="SSF55874">
    <property type="entry name" value="ATPase domain of HSP90 chaperone/DNA topoisomerase II/histidine kinase"/>
    <property type="match status" value="1"/>
</dbReference>
<keyword evidence="8" id="KW-0902">Two-component regulatory system</keyword>
<evidence type="ECO:0000256" key="9">
    <source>
        <dbReference type="SAM" id="Coils"/>
    </source>
</evidence>
<dbReference type="InterPro" id="IPR003594">
    <property type="entry name" value="HATPase_dom"/>
</dbReference>
<dbReference type="AlphaFoldDB" id="A0AAE3YQ72"/>
<evidence type="ECO:0000256" key="3">
    <source>
        <dbReference type="ARBA" id="ARBA00022553"/>
    </source>
</evidence>
<dbReference type="InterPro" id="IPR050482">
    <property type="entry name" value="Sensor_HK_TwoCompSys"/>
</dbReference>
<evidence type="ECO:0000256" key="1">
    <source>
        <dbReference type="ARBA" id="ARBA00000085"/>
    </source>
</evidence>
<feature type="domain" description="Histidine kinase/HSP90-like ATPase" evidence="11">
    <location>
        <begin position="282"/>
        <end position="369"/>
    </location>
</feature>
<evidence type="ECO:0000256" key="6">
    <source>
        <dbReference type="ARBA" id="ARBA00022777"/>
    </source>
</evidence>
<comment type="caution">
    <text evidence="13">The sequence shown here is derived from an EMBL/GenBank/DDBJ whole genome shotgun (WGS) entry which is preliminary data.</text>
</comment>
<comment type="catalytic activity">
    <reaction evidence="1">
        <text>ATP + protein L-histidine = ADP + protein N-phospho-L-histidine.</text>
        <dbReference type="EC" id="2.7.13.3"/>
    </reaction>
</comment>
<keyword evidence="4" id="KW-0808">Transferase</keyword>
<feature type="coiled-coil region" evidence="9">
    <location>
        <begin position="145"/>
        <end position="172"/>
    </location>
</feature>
<dbReference type="PANTHER" id="PTHR24421:SF10">
    <property type="entry name" value="NITRATE_NITRITE SENSOR PROTEIN NARQ"/>
    <property type="match status" value="1"/>
</dbReference>
<reference evidence="13" key="1">
    <citation type="submission" date="2023-07" db="EMBL/GenBank/DDBJ databases">
        <title>Sequencing the genomes of 1000 actinobacteria strains.</title>
        <authorList>
            <person name="Klenk H.-P."/>
        </authorList>
    </citation>
    <scope>NUCLEOTIDE SEQUENCE</scope>
    <source>
        <strain evidence="13">DSM 44707</strain>
    </source>
</reference>
<keyword evidence="10" id="KW-1133">Transmembrane helix</keyword>
<accession>A0AAE3YQ72</accession>
<keyword evidence="5" id="KW-0547">Nucleotide-binding</keyword>
<gene>
    <name evidence="13" type="ORF">J2S41_003186</name>
</gene>
<dbReference type="PANTHER" id="PTHR24421">
    <property type="entry name" value="NITRATE/NITRITE SENSOR PROTEIN NARX-RELATED"/>
    <property type="match status" value="1"/>
</dbReference>
<dbReference type="CDD" id="cd16917">
    <property type="entry name" value="HATPase_UhpB-NarQ-NarX-like"/>
    <property type="match status" value="1"/>
</dbReference>
<evidence type="ECO:0000259" key="11">
    <source>
        <dbReference type="Pfam" id="PF02518"/>
    </source>
</evidence>
<evidence type="ECO:0000313" key="14">
    <source>
        <dbReference type="Proteomes" id="UP001183643"/>
    </source>
</evidence>
<evidence type="ECO:0000259" key="12">
    <source>
        <dbReference type="Pfam" id="PF07730"/>
    </source>
</evidence>
<dbReference type="InterPro" id="IPR011712">
    <property type="entry name" value="Sig_transdc_His_kin_sub3_dim/P"/>
</dbReference>
<dbReference type="Gene3D" id="1.20.5.1930">
    <property type="match status" value="1"/>
</dbReference>
<evidence type="ECO:0000256" key="5">
    <source>
        <dbReference type="ARBA" id="ARBA00022741"/>
    </source>
</evidence>
<keyword evidence="3" id="KW-0597">Phosphoprotein</keyword>
<dbReference type="Gene3D" id="3.30.565.10">
    <property type="entry name" value="Histidine kinase-like ATPase, C-terminal domain"/>
    <property type="match status" value="1"/>
</dbReference>
<evidence type="ECO:0000256" key="10">
    <source>
        <dbReference type="SAM" id="Phobius"/>
    </source>
</evidence>
<feature type="transmembrane region" description="Helical" evidence="10">
    <location>
        <begin position="54"/>
        <end position="85"/>
    </location>
</feature>
<dbReference type="GO" id="GO:0046983">
    <property type="term" value="F:protein dimerization activity"/>
    <property type="evidence" value="ECO:0007669"/>
    <property type="project" value="InterPro"/>
</dbReference>
<organism evidence="13 14">
    <name type="scientific">Catenuloplanes atrovinosus</name>
    <dbReference type="NCBI Taxonomy" id="137266"/>
    <lineage>
        <taxon>Bacteria</taxon>
        <taxon>Bacillati</taxon>
        <taxon>Actinomycetota</taxon>
        <taxon>Actinomycetes</taxon>
        <taxon>Micromonosporales</taxon>
        <taxon>Micromonosporaceae</taxon>
        <taxon>Catenuloplanes</taxon>
    </lineage>
</organism>
<protein>
    <recommendedName>
        <fullName evidence="2">histidine kinase</fullName>
        <ecNumber evidence="2">2.7.13.3</ecNumber>
    </recommendedName>
</protein>
<evidence type="ECO:0000256" key="8">
    <source>
        <dbReference type="ARBA" id="ARBA00023012"/>
    </source>
</evidence>
<dbReference type="Proteomes" id="UP001183643">
    <property type="component" value="Unassembled WGS sequence"/>
</dbReference>
<evidence type="ECO:0000313" key="13">
    <source>
        <dbReference type="EMBL" id="MDR7276408.1"/>
    </source>
</evidence>
<dbReference type="GO" id="GO:0005524">
    <property type="term" value="F:ATP binding"/>
    <property type="evidence" value="ECO:0007669"/>
    <property type="project" value="UniProtKB-KW"/>
</dbReference>
<feature type="domain" description="Signal transduction histidine kinase subgroup 3 dimerisation and phosphoacceptor" evidence="12">
    <location>
        <begin position="170"/>
        <end position="233"/>
    </location>
</feature>
<evidence type="ECO:0000256" key="7">
    <source>
        <dbReference type="ARBA" id="ARBA00022840"/>
    </source>
</evidence>
<name>A0AAE3YQ72_9ACTN</name>
<dbReference type="EC" id="2.7.13.3" evidence="2"/>
<keyword evidence="6 13" id="KW-0418">Kinase</keyword>
<evidence type="ECO:0000256" key="4">
    <source>
        <dbReference type="ARBA" id="ARBA00022679"/>
    </source>
</evidence>
<dbReference type="RefSeq" id="WP_310368507.1">
    <property type="nucleotide sequence ID" value="NZ_JAVDYB010000001.1"/>
</dbReference>
<sequence>MSAALLVGLPPLAAIWPVLEGDVQGPVWLLACLVAGQSVALLRSRRSPLATLVIVALLETVLIVVDMELLVGVMAAVCGLGAWAGRRHQRIGLAFGAVLLAVLAAANLISGPRPGHVLPGAAALIAMFAGFWVVGRLNAHDFHRLGELRRYSRRLEEERAAVERRAAERERLLLARELHDILNHAVTAMVLDADATAETGDPAEWRAALERVAGTGRQSLAELRRLLGVLRTAPDLPGYHPLAVLPGLDDVDALVAVDREGGPRVRLERHGTVRPVDASVGQAVYRVVQESLTNVARHAGPVEVAVSLTYAAEALTVRVVNARATRPPSKAGGGLGLIGMRERVELVGGALSARPADGGFAVTATFPLRSPA</sequence>
<keyword evidence="14" id="KW-1185">Reference proteome</keyword>
<proteinExistence type="predicted"/>
<dbReference type="Pfam" id="PF07730">
    <property type="entry name" value="HisKA_3"/>
    <property type="match status" value="1"/>
</dbReference>
<feature type="transmembrane region" description="Helical" evidence="10">
    <location>
        <begin position="91"/>
        <end position="110"/>
    </location>
</feature>
<dbReference type="Pfam" id="PF02518">
    <property type="entry name" value="HATPase_c"/>
    <property type="match status" value="1"/>
</dbReference>
<evidence type="ECO:0000256" key="2">
    <source>
        <dbReference type="ARBA" id="ARBA00012438"/>
    </source>
</evidence>
<keyword evidence="10" id="KW-0472">Membrane</keyword>
<keyword evidence="9" id="KW-0175">Coiled coil</keyword>
<keyword evidence="10" id="KW-0812">Transmembrane</keyword>
<feature type="transmembrane region" description="Helical" evidence="10">
    <location>
        <begin position="117"/>
        <end position="135"/>
    </location>
</feature>
<keyword evidence="7" id="KW-0067">ATP-binding</keyword>